<evidence type="ECO:0000256" key="3">
    <source>
        <dbReference type="ARBA" id="ARBA00022692"/>
    </source>
</evidence>
<keyword evidence="3 6" id="KW-0812">Transmembrane</keyword>
<dbReference type="InterPro" id="IPR001123">
    <property type="entry name" value="LeuE-type"/>
</dbReference>
<dbReference type="PANTHER" id="PTHR30086:SF20">
    <property type="entry name" value="ARGININE EXPORTER PROTEIN ARGO-RELATED"/>
    <property type="match status" value="1"/>
</dbReference>
<evidence type="ECO:0000256" key="1">
    <source>
        <dbReference type="ARBA" id="ARBA00004651"/>
    </source>
</evidence>
<evidence type="ECO:0000256" key="6">
    <source>
        <dbReference type="SAM" id="Phobius"/>
    </source>
</evidence>
<dbReference type="EMBL" id="BROH01000006">
    <property type="protein sequence ID" value="GKY88363.1"/>
    <property type="molecule type" value="Genomic_DNA"/>
</dbReference>
<dbReference type="PANTHER" id="PTHR30086">
    <property type="entry name" value="ARGININE EXPORTER PROTEIN ARGO"/>
    <property type="match status" value="1"/>
</dbReference>
<dbReference type="Proteomes" id="UP001144205">
    <property type="component" value="Unassembled WGS sequence"/>
</dbReference>
<feature type="transmembrane region" description="Helical" evidence="6">
    <location>
        <begin position="77"/>
        <end position="95"/>
    </location>
</feature>
<feature type="transmembrane region" description="Helical" evidence="6">
    <location>
        <begin position="139"/>
        <end position="164"/>
    </location>
</feature>
<keyword evidence="4 6" id="KW-1133">Transmembrane helix</keyword>
<gene>
    <name evidence="7" type="ORF">STA1M1_22320</name>
</gene>
<evidence type="ECO:0000256" key="2">
    <source>
        <dbReference type="ARBA" id="ARBA00022475"/>
    </source>
</evidence>
<comment type="subcellular location">
    <subcellularLocation>
        <location evidence="1">Cell membrane</location>
        <topology evidence="1">Multi-pass membrane protein</topology>
    </subcellularLocation>
</comment>
<organism evidence="7 8">
    <name type="scientific">Sinisalibacter aestuarii</name>
    <dbReference type="NCBI Taxonomy" id="2949426"/>
    <lineage>
        <taxon>Bacteria</taxon>
        <taxon>Pseudomonadati</taxon>
        <taxon>Pseudomonadota</taxon>
        <taxon>Alphaproteobacteria</taxon>
        <taxon>Rhodobacterales</taxon>
        <taxon>Roseobacteraceae</taxon>
        <taxon>Sinisalibacter</taxon>
    </lineage>
</organism>
<comment type="caution">
    <text evidence="7">The sequence shown here is derived from an EMBL/GenBank/DDBJ whole genome shotgun (WGS) entry which is preliminary data.</text>
</comment>
<evidence type="ECO:0000313" key="7">
    <source>
        <dbReference type="EMBL" id="GKY88363.1"/>
    </source>
</evidence>
<dbReference type="RefSeq" id="WP_281842406.1">
    <property type="nucleotide sequence ID" value="NZ_BROH01000006.1"/>
</dbReference>
<protein>
    <submittedName>
        <fullName evidence="7">Lysine transporter LysE</fullName>
    </submittedName>
</protein>
<dbReference type="Pfam" id="PF01810">
    <property type="entry name" value="LysE"/>
    <property type="match status" value="1"/>
</dbReference>
<evidence type="ECO:0000313" key="8">
    <source>
        <dbReference type="Proteomes" id="UP001144205"/>
    </source>
</evidence>
<sequence>MSTDLFLALLGFATVTLFTPGPNNLMLMASGTNFGFGRTVPHMLGVALGFGAMVFLVGLGLMGLFERLPQLETVLKFAAIAYLGWLAWKIAHAAAPDAGGDDGARPLTFWQAAAFQWVNPKGWSMALTAVAAYAPDRSFATIVIVALAFLTIGLPSSGLWALMGREFRRLLTNPRRLTLFNWTMAALLIASLYPVLFA</sequence>
<evidence type="ECO:0000256" key="4">
    <source>
        <dbReference type="ARBA" id="ARBA00022989"/>
    </source>
</evidence>
<proteinExistence type="predicted"/>
<feature type="transmembrane region" description="Helical" evidence="6">
    <location>
        <begin position="42"/>
        <end position="65"/>
    </location>
</feature>
<accession>A0ABQ5LUB6</accession>
<keyword evidence="2" id="KW-1003">Cell membrane</keyword>
<keyword evidence="5 6" id="KW-0472">Membrane</keyword>
<reference evidence="7" key="1">
    <citation type="journal article" date="2023" name="Int. J. Syst. Evol. Microbiol.">
        <title>Sinisalibacter aestuarii sp. nov., isolated from estuarine sediment of the Arakawa River.</title>
        <authorList>
            <person name="Arafat S.T."/>
            <person name="Hirano S."/>
            <person name="Sato A."/>
            <person name="Takeuchi K."/>
            <person name="Yasuda T."/>
            <person name="Terahara T."/>
            <person name="Hamada M."/>
            <person name="Kobayashi T."/>
        </authorList>
    </citation>
    <scope>NUCLEOTIDE SEQUENCE</scope>
    <source>
        <strain evidence="7">B-399</strain>
    </source>
</reference>
<keyword evidence="8" id="KW-1185">Reference proteome</keyword>
<feature type="transmembrane region" description="Helical" evidence="6">
    <location>
        <begin position="176"/>
        <end position="196"/>
    </location>
</feature>
<name>A0ABQ5LUB6_9RHOB</name>
<evidence type="ECO:0000256" key="5">
    <source>
        <dbReference type="ARBA" id="ARBA00023136"/>
    </source>
</evidence>